<reference evidence="1" key="1">
    <citation type="submission" date="2020-11" db="EMBL/GenBank/DDBJ databases">
        <authorList>
            <person name="Davenport K.M."/>
            <person name="Bickhart D.M."/>
            <person name="Smith T.P.L."/>
            <person name="Murdoch B.M."/>
            <person name="Rosen B.D."/>
        </authorList>
    </citation>
    <scope>NUCLEOTIDE SEQUENCE [LARGE SCALE GENOMIC DNA]</scope>
    <source>
        <strain evidence="1">OAR_USU_Benz2616</strain>
    </source>
</reference>
<name>A0AC11EAY8_SHEEP</name>
<organism evidence="1">
    <name type="scientific">Ovis aries</name>
    <name type="common">Sheep</name>
    <dbReference type="NCBI Taxonomy" id="9940"/>
    <lineage>
        <taxon>Eukaryota</taxon>
        <taxon>Metazoa</taxon>
        <taxon>Chordata</taxon>
        <taxon>Craniata</taxon>
        <taxon>Vertebrata</taxon>
        <taxon>Euteleostomi</taxon>
        <taxon>Mammalia</taxon>
        <taxon>Eutheria</taxon>
        <taxon>Laurasiatheria</taxon>
        <taxon>Artiodactyla</taxon>
        <taxon>Ruminantia</taxon>
        <taxon>Pecora</taxon>
        <taxon>Bovidae</taxon>
        <taxon>Caprinae</taxon>
        <taxon>Ovis</taxon>
    </lineage>
</organism>
<accession>A0AC11EAY8</accession>
<evidence type="ECO:0000313" key="1">
    <source>
        <dbReference type="Ensembl" id="ENSOARP00020055992.1"/>
    </source>
</evidence>
<reference evidence="1" key="2">
    <citation type="submission" date="2025-08" db="UniProtKB">
        <authorList>
            <consortium name="Ensembl"/>
        </authorList>
    </citation>
    <scope>IDENTIFICATION</scope>
</reference>
<sequence length="190" mass="21466">MSIESMMPSNYLILCCPLLFLPSIFPSIKVFSNESAIRIRWPKYWSFSFNINPSNENLGLISFRMDWLDLLAVQGTLKSLLQHHSSKASVLLRSAFCIVQLSHPYMTTGKTIALTRRTFVDKVMSLLSNMLSGLVVTFLPRSKRLLISWLQSPSAVILEPPKIKSATVSPSVCHEVMRLDAMICFLNVEL</sequence>
<proteinExistence type="predicted"/>
<reference evidence="1" key="3">
    <citation type="submission" date="2025-09" db="UniProtKB">
        <authorList>
            <consortium name="Ensembl"/>
        </authorList>
    </citation>
    <scope>IDENTIFICATION</scope>
</reference>
<protein>
    <submittedName>
        <fullName evidence="1">Uncharacterized protein</fullName>
    </submittedName>
</protein>
<dbReference type="Ensembl" id="ENSOART00020054977.1">
    <property type="protein sequence ID" value="ENSOARP00020055992.1"/>
    <property type="gene ID" value="ENSOARG00020039728.1"/>
</dbReference>